<accession>A0A8J7ULF2</accession>
<dbReference type="AlphaFoldDB" id="A0A8J7ULF2"/>
<dbReference type="EMBL" id="JAGIYY010000008">
    <property type="protein sequence ID" value="MBP0440669.1"/>
    <property type="molecule type" value="Genomic_DNA"/>
</dbReference>
<dbReference type="RefSeq" id="WP_209336688.1">
    <property type="nucleotide sequence ID" value="NZ_JAGIYY010000008.1"/>
</dbReference>
<evidence type="ECO:0000313" key="1">
    <source>
        <dbReference type="EMBL" id="MBP0440669.1"/>
    </source>
</evidence>
<keyword evidence="2" id="KW-1185">Reference proteome</keyword>
<name>A0A8J7ULF2_9HYPH</name>
<dbReference type="Proteomes" id="UP000666240">
    <property type="component" value="Unassembled WGS sequence"/>
</dbReference>
<evidence type="ECO:0000313" key="2">
    <source>
        <dbReference type="Proteomes" id="UP000666240"/>
    </source>
</evidence>
<sequence length="67" mass="7463">MKQDTFDRLEAIAAARGAEAMGQRLEELGKAQVFEGMEWEEWLDAVRSGIAGYRQCLKAEISGEAPF</sequence>
<comment type="caution">
    <text evidence="1">The sequence shown here is derived from an EMBL/GenBank/DDBJ whole genome shotgun (WGS) entry which is preliminary data.</text>
</comment>
<reference evidence="1" key="1">
    <citation type="submission" date="2021-03" db="EMBL/GenBank/DDBJ databases">
        <title>Genome sequencing and assembly of Tianweitania sediminis.</title>
        <authorList>
            <person name="Chhetri G."/>
        </authorList>
    </citation>
    <scope>NUCLEOTIDE SEQUENCE</scope>
    <source>
        <strain evidence="1">Z8</strain>
    </source>
</reference>
<proteinExistence type="predicted"/>
<gene>
    <name evidence="1" type="ORF">J5Y06_18625</name>
</gene>
<organism evidence="1 2">
    <name type="scientific">Tianweitania sediminis</name>
    <dbReference type="NCBI Taxonomy" id="1502156"/>
    <lineage>
        <taxon>Bacteria</taxon>
        <taxon>Pseudomonadati</taxon>
        <taxon>Pseudomonadota</taxon>
        <taxon>Alphaproteobacteria</taxon>
        <taxon>Hyphomicrobiales</taxon>
        <taxon>Phyllobacteriaceae</taxon>
        <taxon>Tianweitania</taxon>
    </lineage>
</organism>
<protein>
    <submittedName>
        <fullName evidence="1">Uncharacterized protein</fullName>
    </submittedName>
</protein>